<name>A0A972J7S4_9RHOO</name>
<dbReference type="SUPFAM" id="SSF82544">
    <property type="entry name" value="GckA/TtuD-like"/>
    <property type="match status" value="1"/>
</dbReference>
<reference evidence="3" key="1">
    <citation type="submission" date="2019-12" db="EMBL/GenBank/DDBJ databases">
        <title>Comparative genomics gives insights into the taxonomy of the Azoarcus-Aromatoleum group and reveals separate origins of nif in the plant-associated Azoarcus and non-plant-associated Aromatoleum sub-groups.</title>
        <authorList>
            <person name="Lafos M."/>
            <person name="Maluk M."/>
            <person name="Batista M."/>
            <person name="Junghare M."/>
            <person name="Carmona M."/>
            <person name="Faoro H."/>
            <person name="Cruz L.M."/>
            <person name="Battistoni F."/>
            <person name="De Souza E."/>
            <person name="Pedrosa F."/>
            <person name="Chen W.-M."/>
            <person name="Poole P.S."/>
            <person name="Dixon R.A."/>
            <person name="James E.K."/>
        </authorList>
    </citation>
    <scope>NUCLEOTIDE SEQUENCE</scope>
    <source>
        <strain evidence="3">NSC3</strain>
    </source>
</reference>
<evidence type="ECO:0000259" key="2">
    <source>
        <dbReference type="Pfam" id="PF13660"/>
    </source>
</evidence>
<feature type="domain" description="MOFRL-associated" evidence="2">
    <location>
        <begin position="9"/>
        <end position="229"/>
    </location>
</feature>
<dbReference type="Proteomes" id="UP000599523">
    <property type="component" value="Unassembled WGS sequence"/>
</dbReference>
<dbReference type="InterPro" id="IPR039760">
    <property type="entry name" value="MOFRL_protein"/>
</dbReference>
<dbReference type="PANTHER" id="PTHR12227">
    <property type="entry name" value="GLYCERATE KINASE"/>
    <property type="match status" value="1"/>
</dbReference>
<sequence length="422" mass="44322">MAQAPRELLAAMFSAAVESAQPEYCIPPHLPEPPRGRTVVIGGGKASAAMAQALEHHWSGRLEGLVVTRYGYAVPCERIEIIEAAHPVPDAAGLEAARRILEKVSCLGEEDLVICLISGGGSALLPLPAGALTLEDKQDINRALLRSGATISEMNCVRRHLSAIKGGRLAAACHPARVVNLLISDVPGDDPTDIASGPTVGDPSTCADALEIVRRYRIDLPPAARALLESGEGESIKPDDPRLSQLTTRLVATPRLALEHAAQVARTAGVDCHILGDAIEGEARDVGKVMAGIALQVAKWAEPFAPPCVLLSGGETTVTVRGQGRGGRNVEFLLSLALALDARPGIHALAGDTDGVDGQEEIAGAFITPDTLARGWQQGINPRQALDDNDAHHFFESLGDSLVTGPTLTNVNDFRAVFITGD</sequence>
<dbReference type="Gene3D" id="3.40.1480.10">
    <property type="entry name" value="MOFRL domain"/>
    <property type="match status" value="1"/>
</dbReference>
<dbReference type="GO" id="GO:0005737">
    <property type="term" value="C:cytoplasm"/>
    <property type="evidence" value="ECO:0007669"/>
    <property type="project" value="TreeGrafter"/>
</dbReference>
<proteinExistence type="predicted"/>
<evidence type="ECO:0000313" key="3">
    <source>
        <dbReference type="EMBL" id="NMG02364.1"/>
    </source>
</evidence>
<dbReference type="FunFam" id="3.40.1480.10:FF:000002">
    <property type="entry name" value="Glycerate kinase"/>
    <property type="match status" value="1"/>
</dbReference>
<gene>
    <name evidence="3" type="ORF">GPA21_05190</name>
</gene>
<accession>A0A972J7S4</accession>
<dbReference type="InterPro" id="IPR025286">
    <property type="entry name" value="MOFRL_assoc_dom"/>
</dbReference>
<dbReference type="AlphaFoldDB" id="A0A972J7S4"/>
<dbReference type="InterPro" id="IPR007835">
    <property type="entry name" value="MOFRL"/>
</dbReference>
<dbReference type="Pfam" id="PF13660">
    <property type="entry name" value="DUF4147"/>
    <property type="match status" value="1"/>
</dbReference>
<organism evidence="3 4">
    <name type="scientific">Azoarcus taiwanensis</name>
    <dbReference type="NCBI Taxonomy" id="666964"/>
    <lineage>
        <taxon>Bacteria</taxon>
        <taxon>Pseudomonadati</taxon>
        <taxon>Pseudomonadota</taxon>
        <taxon>Betaproteobacteria</taxon>
        <taxon>Rhodocyclales</taxon>
        <taxon>Zoogloeaceae</taxon>
        <taxon>Azoarcus</taxon>
    </lineage>
</organism>
<dbReference type="EMBL" id="WTVM01000020">
    <property type="protein sequence ID" value="NMG02364.1"/>
    <property type="molecule type" value="Genomic_DNA"/>
</dbReference>
<evidence type="ECO:0000313" key="4">
    <source>
        <dbReference type="Proteomes" id="UP000599523"/>
    </source>
</evidence>
<dbReference type="Gene3D" id="3.40.50.10180">
    <property type="entry name" value="Glycerate kinase, MOFRL-like N-terminal domain"/>
    <property type="match status" value="1"/>
</dbReference>
<comment type="caution">
    <text evidence="3">The sequence shown here is derived from an EMBL/GenBank/DDBJ whole genome shotgun (WGS) entry which is preliminary data.</text>
</comment>
<keyword evidence="4" id="KW-1185">Reference proteome</keyword>
<dbReference type="GO" id="GO:0008887">
    <property type="term" value="F:glycerate kinase activity"/>
    <property type="evidence" value="ECO:0007669"/>
    <property type="project" value="InterPro"/>
</dbReference>
<dbReference type="InterPro" id="IPR037035">
    <property type="entry name" value="GK-like_C_sf"/>
</dbReference>
<dbReference type="InterPro" id="IPR038614">
    <property type="entry name" value="GK_N_sf"/>
</dbReference>
<evidence type="ECO:0000259" key="1">
    <source>
        <dbReference type="Pfam" id="PF05161"/>
    </source>
</evidence>
<dbReference type="RefSeq" id="WP_168987153.1">
    <property type="nucleotide sequence ID" value="NZ_CAWPHM010000122.1"/>
</dbReference>
<dbReference type="Pfam" id="PF05161">
    <property type="entry name" value="MOFRL"/>
    <property type="match status" value="1"/>
</dbReference>
<feature type="domain" description="MOFRL" evidence="1">
    <location>
        <begin position="308"/>
        <end position="413"/>
    </location>
</feature>
<protein>
    <submittedName>
        <fullName evidence="3">DUF4147 domain-containing protein</fullName>
    </submittedName>
</protein>
<dbReference type="PANTHER" id="PTHR12227:SF0">
    <property type="entry name" value="GLYCERATE KINASE"/>
    <property type="match status" value="1"/>
</dbReference>